<accession>A0AAV4WPC6</accession>
<evidence type="ECO:0000313" key="1">
    <source>
        <dbReference type="EMBL" id="GIY83388.1"/>
    </source>
</evidence>
<protein>
    <submittedName>
        <fullName evidence="1">Uncharacterized protein</fullName>
    </submittedName>
</protein>
<proteinExistence type="predicted"/>
<dbReference type="AlphaFoldDB" id="A0AAV4WPC6"/>
<sequence length="149" mass="16370">MTECPILCECVVFIKTNEKASSLLNECSEFGIRSAIFSRSGKSAVHLVCCADTTNELSASLVSLKVPVFEFSLGILPQHHWRGRKDRVEDIFIKHAYRIVLVPLHSSAIFMMLTDGTTLWVPQNQMNFSAKGFSTGLAHLAVLGAGLKS</sequence>
<dbReference type="Proteomes" id="UP001054945">
    <property type="component" value="Unassembled WGS sequence"/>
</dbReference>
<dbReference type="EMBL" id="BPLR01016377">
    <property type="protein sequence ID" value="GIY83388.1"/>
    <property type="molecule type" value="Genomic_DNA"/>
</dbReference>
<organism evidence="1 2">
    <name type="scientific">Caerostris extrusa</name>
    <name type="common">Bark spider</name>
    <name type="synonym">Caerostris bankana</name>
    <dbReference type="NCBI Taxonomy" id="172846"/>
    <lineage>
        <taxon>Eukaryota</taxon>
        <taxon>Metazoa</taxon>
        <taxon>Ecdysozoa</taxon>
        <taxon>Arthropoda</taxon>
        <taxon>Chelicerata</taxon>
        <taxon>Arachnida</taxon>
        <taxon>Araneae</taxon>
        <taxon>Araneomorphae</taxon>
        <taxon>Entelegynae</taxon>
        <taxon>Araneoidea</taxon>
        <taxon>Araneidae</taxon>
        <taxon>Caerostris</taxon>
    </lineage>
</organism>
<comment type="caution">
    <text evidence="1">The sequence shown here is derived from an EMBL/GenBank/DDBJ whole genome shotgun (WGS) entry which is preliminary data.</text>
</comment>
<gene>
    <name evidence="1" type="ORF">CEXT_681091</name>
</gene>
<evidence type="ECO:0000313" key="2">
    <source>
        <dbReference type="Proteomes" id="UP001054945"/>
    </source>
</evidence>
<reference evidence="1 2" key="1">
    <citation type="submission" date="2021-06" db="EMBL/GenBank/DDBJ databases">
        <title>Caerostris extrusa draft genome.</title>
        <authorList>
            <person name="Kono N."/>
            <person name="Arakawa K."/>
        </authorList>
    </citation>
    <scope>NUCLEOTIDE SEQUENCE [LARGE SCALE GENOMIC DNA]</scope>
</reference>
<keyword evidence="2" id="KW-1185">Reference proteome</keyword>
<name>A0AAV4WPC6_CAEEX</name>